<name>A0AAQ3MQX7_VIGMU</name>
<dbReference type="EMBL" id="CP144692">
    <property type="protein sequence ID" value="WVY95687.1"/>
    <property type="molecule type" value="Genomic_DNA"/>
</dbReference>
<organism evidence="1 2">
    <name type="scientific">Vigna mungo</name>
    <name type="common">Black gram</name>
    <name type="synonym">Phaseolus mungo</name>
    <dbReference type="NCBI Taxonomy" id="3915"/>
    <lineage>
        <taxon>Eukaryota</taxon>
        <taxon>Viridiplantae</taxon>
        <taxon>Streptophyta</taxon>
        <taxon>Embryophyta</taxon>
        <taxon>Tracheophyta</taxon>
        <taxon>Spermatophyta</taxon>
        <taxon>Magnoliopsida</taxon>
        <taxon>eudicotyledons</taxon>
        <taxon>Gunneridae</taxon>
        <taxon>Pentapetalae</taxon>
        <taxon>rosids</taxon>
        <taxon>fabids</taxon>
        <taxon>Fabales</taxon>
        <taxon>Fabaceae</taxon>
        <taxon>Papilionoideae</taxon>
        <taxon>50 kb inversion clade</taxon>
        <taxon>NPAAA clade</taxon>
        <taxon>indigoferoid/millettioid clade</taxon>
        <taxon>Phaseoleae</taxon>
        <taxon>Vigna</taxon>
    </lineage>
</organism>
<proteinExistence type="predicted"/>
<reference evidence="1 2" key="1">
    <citation type="journal article" date="2023" name="Life. Sci Alliance">
        <title>Evolutionary insights into 3D genome organization and epigenetic landscape of Vigna mungo.</title>
        <authorList>
            <person name="Junaid A."/>
            <person name="Singh B."/>
            <person name="Bhatia S."/>
        </authorList>
    </citation>
    <scope>NUCLEOTIDE SEQUENCE [LARGE SCALE GENOMIC DNA]</scope>
    <source>
        <strain evidence="1">Urdbean</strain>
    </source>
</reference>
<evidence type="ECO:0000313" key="2">
    <source>
        <dbReference type="Proteomes" id="UP001374535"/>
    </source>
</evidence>
<protein>
    <submittedName>
        <fullName evidence="1">Uncharacterized protein</fullName>
    </submittedName>
</protein>
<sequence>MLHARFSQMYKMIALSQTISLFSRALHDLLQKSWKYSNYFVRYYLHNPYFQTQNCYLAELIRHLAHQLALEHSPRQVHSKNRSWFSRRHDIYTFVHPSHFP</sequence>
<evidence type="ECO:0000313" key="1">
    <source>
        <dbReference type="EMBL" id="WVY95687.1"/>
    </source>
</evidence>
<keyword evidence="2" id="KW-1185">Reference proteome</keyword>
<dbReference type="Proteomes" id="UP001374535">
    <property type="component" value="Chromosome 9"/>
</dbReference>
<accession>A0AAQ3MQX7</accession>
<dbReference type="AlphaFoldDB" id="A0AAQ3MQX7"/>
<gene>
    <name evidence="1" type="ORF">V8G54_027838</name>
</gene>